<dbReference type="InterPro" id="IPR002035">
    <property type="entry name" value="VWF_A"/>
</dbReference>
<dbReference type="Gene3D" id="3.40.50.410">
    <property type="entry name" value="von Willebrand factor, type A domain"/>
    <property type="match status" value="1"/>
</dbReference>
<dbReference type="EMBL" id="LAZR01019172">
    <property type="protein sequence ID" value="KKL93493.1"/>
    <property type="molecule type" value="Genomic_DNA"/>
</dbReference>
<dbReference type="AlphaFoldDB" id="A0A0F9G495"/>
<comment type="caution">
    <text evidence="2">The sequence shown here is derived from an EMBL/GenBank/DDBJ whole genome shotgun (WGS) entry which is preliminary data.</text>
</comment>
<dbReference type="SUPFAM" id="SSF53300">
    <property type="entry name" value="vWA-like"/>
    <property type="match status" value="1"/>
</dbReference>
<evidence type="ECO:0000313" key="2">
    <source>
        <dbReference type="EMBL" id="KKL93493.1"/>
    </source>
</evidence>
<reference evidence="2" key="1">
    <citation type="journal article" date="2015" name="Nature">
        <title>Complex archaea that bridge the gap between prokaryotes and eukaryotes.</title>
        <authorList>
            <person name="Spang A."/>
            <person name="Saw J.H."/>
            <person name="Jorgensen S.L."/>
            <person name="Zaremba-Niedzwiedzka K."/>
            <person name="Martijn J."/>
            <person name="Lind A.E."/>
            <person name="van Eijk R."/>
            <person name="Schleper C."/>
            <person name="Guy L."/>
            <person name="Ettema T.J."/>
        </authorList>
    </citation>
    <scope>NUCLEOTIDE SEQUENCE</scope>
</reference>
<protein>
    <recommendedName>
        <fullName evidence="1">VWFA domain-containing protein</fullName>
    </recommendedName>
</protein>
<accession>A0A0F9G495</accession>
<evidence type="ECO:0000259" key="1">
    <source>
        <dbReference type="PROSITE" id="PS50234"/>
    </source>
</evidence>
<gene>
    <name evidence="2" type="ORF">LCGC14_1874140</name>
</gene>
<sequence length="156" mass="17350">MNNEVTELVFILDRSGSMFSMQEEAISGFNSFLKEQQSLPDDANLTLVLFDNNYDLIYNGKNIKGVEPLNSKTYTLGGTTALLDAVGRTINDVNKRLTTKVACGSCGHEVQKPKGKVLVAVLTDGLENASSDFKKAQINEMIDKQKKEFDWQFDEC</sequence>
<organism evidence="2">
    <name type="scientific">marine sediment metagenome</name>
    <dbReference type="NCBI Taxonomy" id="412755"/>
    <lineage>
        <taxon>unclassified sequences</taxon>
        <taxon>metagenomes</taxon>
        <taxon>ecological metagenomes</taxon>
    </lineage>
</organism>
<dbReference type="CDD" id="cd00198">
    <property type="entry name" value="vWFA"/>
    <property type="match status" value="1"/>
</dbReference>
<proteinExistence type="predicted"/>
<name>A0A0F9G495_9ZZZZ</name>
<feature type="domain" description="VWFA" evidence="1">
    <location>
        <begin position="7"/>
        <end position="156"/>
    </location>
</feature>
<dbReference type="InterPro" id="IPR036465">
    <property type="entry name" value="vWFA_dom_sf"/>
</dbReference>
<dbReference type="PROSITE" id="PS50234">
    <property type="entry name" value="VWFA"/>
    <property type="match status" value="1"/>
</dbReference>